<comment type="caution">
    <text evidence="1">The sequence shown here is derived from an EMBL/GenBank/DDBJ whole genome shotgun (WGS) entry which is preliminary data.</text>
</comment>
<evidence type="ECO:0000313" key="1">
    <source>
        <dbReference type="EMBL" id="GAA4251506.1"/>
    </source>
</evidence>
<proteinExistence type="predicted"/>
<accession>A0ABP8DAU5</accession>
<dbReference type="Proteomes" id="UP001500620">
    <property type="component" value="Unassembled WGS sequence"/>
</dbReference>
<keyword evidence="2" id="KW-1185">Reference proteome</keyword>
<sequence length="105" mass="10733">MQPVGAAQRVVVTQRLVAVQRLGGRLTPGAGGSGWSSGKAWAVVAYRAGITMLDGRTFVEGCQECGARPASGRGLGLGLGSMAVETVLLASIEGYKLSQTVKSVN</sequence>
<name>A0ABP8DAU5_9ACTN</name>
<gene>
    <name evidence="1" type="ORF">GCM10022255_044410</name>
</gene>
<reference evidence="2" key="1">
    <citation type="journal article" date="2019" name="Int. J. Syst. Evol. Microbiol.">
        <title>The Global Catalogue of Microorganisms (GCM) 10K type strain sequencing project: providing services to taxonomists for standard genome sequencing and annotation.</title>
        <authorList>
            <consortium name="The Broad Institute Genomics Platform"/>
            <consortium name="The Broad Institute Genome Sequencing Center for Infectious Disease"/>
            <person name="Wu L."/>
            <person name="Ma J."/>
        </authorList>
    </citation>
    <scope>NUCLEOTIDE SEQUENCE [LARGE SCALE GENOMIC DNA]</scope>
    <source>
        <strain evidence="2">JCM 17441</strain>
    </source>
</reference>
<organism evidence="1 2">
    <name type="scientific">Dactylosporangium darangshiense</name>
    <dbReference type="NCBI Taxonomy" id="579108"/>
    <lineage>
        <taxon>Bacteria</taxon>
        <taxon>Bacillati</taxon>
        <taxon>Actinomycetota</taxon>
        <taxon>Actinomycetes</taxon>
        <taxon>Micromonosporales</taxon>
        <taxon>Micromonosporaceae</taxon>
        <taxon>Dactylosporangium</taxon>
    </lineage>
</organism>
<dbReference type="EMBL" id="BAABAT010000011">
    <property type="protein sequence ID" value="GAA4251506.1"/>
    <property type="molecule type" value="Genomic_DNA"/>
</dbReference>
<protein>
    <submittedName>
        <fullName evidence="1">Uncharacterized protein</fullName>
    </submittedName>
</protein>
<evidence type="ECO:0000313" key="2">
    <source>
        <dbReference type="Proteomes" id="UP001500620"/>
    </source>
</evidence>